<evidence type="ECO:0000256" key="1">
    <source>
        <dbReference type="ARBA" id="ARBA00023015"/>
    </source>
</evidence>
<comment type="caution">
    <text evidence="7">The sequence shown here is derived from an EMBL/GenBank/DDBJ whole genome shotgun (WGS) entry which is preliminary data.</text>
</comment>
<organism evidence="7 8">
    <name type="scientific">Solirubrobacter ginsenosidimutans</name>
    <dbReference type="NCBI Taxonomy" id="490573"/>
    <lineage>
        <taxon>Bacteria</taxon>
        <taxon>Bacillati</taxon>
        <taxon>Actinomycetota</taxon>
        <taxon>Thermoleophilia</taxon>
        <taxon>Solirubrobacterales</taxon>
        <taxon>Solirubrobacteraceae</taxon>
        <taxon>Solirubrobacter</taxon>
    </lineage>
</organism>
<name>A0A9X3N1M1_9ACTN</name>
<feature type="compositionally biased region" description="Basic and acidic residues" evidence="5">
    <location>
        <begin position="163"/>
        <end position="181"/>
    </location>
</feature>
<keyword evidence="1" id="KW-0805">Transcription regulation</keyword>
<dbReference type="Pfam" id="PF04542">
    <property type="entry name" value="Sigma70_r2"/>
    <property type="match status" value="1"/>
</dbReference>
<dbReference type="RefSeq" id="WP_270046224.1">
    <property type="nucleotide sequence ID" value="NZ_JAPDOD010000082.1"/>
</dbReference>
<dbReference type="PANTHER" id="PTHR43133:SF8">
    <property type="entry name" value="RNA POLYMERASE SIGMA FACTOR HI_1459-RELATED"/>
    <property type="match status" value="1"/>
</dbReference>
<evidence type="ECO:0000256" key="4">
    <source>
        <dbReference type="ARBA" id="ARBA00023163"/>
    </source>
</evidence>
<dbReference type="InterPro" id="IPR013325">
    <property type="entry name" value="RNA_pol_sigma_r2"/>
</dbReference>
<evidence type="ECO:0000256" key="5">
    <source>
        <dbReference type="SAM" id="MobiDB-lite"/>
    </source>
</evidence>
<evidence type="ECO:0000313" key="7">
    <source>
        <dbReference type="EMBL" id="MDA0166971.1"/>
    </source>
</evidence>
<dbReference type="AlphaFoldDB" id="A0A9X3N1M1"/>
<evidence type="ECO:0000256" key="2">
    <source>
        <dbReference type="ARBA" id="ARBA00023082"/>
    </source>
</evidence>
<dbReference type="Gene3D" id="1.10.1740.10">
    <property type="match status" value="1"/>
</dbReference>
<keyword evidence="2" id="KW-0731">Sigma factor</keyword>
<dbReference type="InterPro" id="IPR039425">
    <property type="entry name" value="RNA_pol_sigma-70-like"/>
</dbReference>
<dbReference type="GO" id="GO:0006352">
    <property type="term" value="P:DNA-templated transcription initiation"/>
    <property type="evidence" value="ECO:0007669"/>
    <property type="project" value="InterPro"/>
</dbReference>
<evidence type="ECO:0000313" key="8">
    <source>
        <dbReference type="Proteomes" id="UP001149140"/>
    </source>
</evidence>
<dbReference type="Proteomes" id="UP001149140">
    <property type="component" value="Unassembled WGS sequence"/>
</dbReference>
<dbReference type="PANTHER" id="PTHR43133">
    <property type="entry name" value="RNA POLYMERASE ECF-TYPE SIGMA FACTO"/>
    <property type="match status" value="1"/>
</dbReference>
<protein>
    <recommendedName>
        <fullName evidence="6">RNA polymerase sigma-70 region 2 domain-containing protein</fullName>
    </recommendedName>
</protein>
<keyword evidence="3" id="KW-0238">DNA-binding</keyword>
<feature type="domain" description="RNA polymerase sigma-70 region 2" evidence="6">
    <location>
        <begin position="34"/>
        <end position="98"/>
    </location>
</feature>
<dbReference type="EMBL" id="JAPDOD010000082">
    <property type="protein sequence ID" value="MDA0166971.1"/>
    <property type="molecule type" value="Genomic_DNA"/>
</dbReference>
<reference evidence="7" key="1">
    <citation type="submission" date="2022-10" db="EMBL/GenBank/DDBJ databases">
        <title>The WGS of Solirubrobacter ginsenosidimutans DSM 21036.</title>
        <authorList>
            <person name="Jiang Z."/>
        </authorList>
    </citation>
    <scope>NUCLEOTIDE SEQUENCE</scope>
    <source>
        <strain evidence="7">DSM 21036</strain>
    </source>
</reference>
<accession>A0A9X3N1M1</accession>
<dbReference type="InterPro" id="IPR007627">
    <property type="entry name" value="RNA_pol_sigma70_r2"/>
</dbReference>
<evidence type="ECO:0000256" key="3">
    <source>
        <dbReference type="ARBA" id="ARBA00023125"/>
    </source>
</evidence>
<dbReference type="SUPFAM" id="SSF88946">
    <property type="entry name" value="Sigma2 domain of RNA polymerase sigma factors"/>
    <property type="match status" value="1"/>
</dbReference>
<sequence length="350" mass="38115">MGRPGASRPAGCRRARRDQLLDASPPDPARFEAIYRANYGPVLAYARRRTSPSDAEEIAAEVFTVALRRLAELEDPVLPWLLGVARHALANRARAGARARVKTAEAAYLAPEHARDPADALASATCSGARSRRSAPTTARRRGSSRGTGCRSRRPPGSPAPTRAEKPDGSPLTDHHVSTTESWLHGERARLYADFGTEGWSDSELRADGSLRFRNGFGQDIVLHDSDGPDAVAQKKQLSENFVAEFRREYQQGTLDAAGTTTFAGKPAQRYVVDTSGVQPGDGRRTPAVTWSEHREFFVDATDGTPLGSISTSNSTVNGRTRVVRTTETVEAIEHRPPTPENLAQLEFHR</sequence>
<keyword evidence="4" id="KW-0804">Transcription</keyword>
<feature type="region of interest" description="Disordered" evidence="5">
    <location>
        <begin position="1"/>
        <end position="25"/>
    </location>
</feature>
<dbReference type="GO" id="GO:0003677">
    <property type="term" value="F:DNA binding"/>
    <property type="evidence" value="ECO:0007669"/>
    <property type="project" value="UniProtKB-KW"/>
</dbReference>
<gene>
    <name evidence="7" type="ORF">OM076_42315</name>
</gene>
<evidence type="ECO:0000259" key="6">
    <source>
        <dbReference type="Pfam" id="PF04542"/>
    </source>
</evidence>
<proteinExistence type="predicted"/>
<keyword evidence="8" id="KW-1185">Reference proteome</keyword>
<feature type="region of interest" description="Disordered" evidence="5">
    <location>
        <begin position="117"/>
        <end position="181"/>
    </location>
</feature>
<dbReference type="GO" id="GO:0016987">
    <property type="term" value="F:sigma factor activity"/>
    <property type="evidence" value="ECO:0007669"/>
    <property type="project" value="UniProtKB-KW"/>
</dbReference>